<evidence type="ECO:0000256" key="3">
    <source>
        <dbReference type="RuleBase" id="RU000363"/>
    </source>
</evidence>
<dbReference type="PANTHER" id="PTHR43544:SF7">
    <property type="entry name" value="NADB-LER2"/>
    <property type="match status" value="1"/>
</dbReference>
<dbReference type="PRINTS" id="PR00080">
    <property type="entry name" value="SDRFAMILY"/>
</dbReference>
<dbReference type="AlphaFoldDB" id="A0AA88XGV6"/>
<dbReference type="CDD" id="cd05325">
    <property type="entry name" value="carb_red_sniffer_like_SDR_c"/>
    <property type="match status" value="1"/>
</dbReference>
<dbReference type="GO" id="GO:0005737">
    <property type="term" value="C:cytoplasm"/>
    <property type="evidence" value="ECO:0007669"/>
    <property type="project" value="TreeGrafter"/>
</dbReference>
<accession>A0AA88XGV6</accession>
<evidence type="ECO:0000256" key="1">
    <source>
        <dbReference type="ARBA" id="ARBA00022857"/>
    </source>
</evidence>
<gene>
    <name evidence="4" type="ORF">FSP39_011115</name>
</gene>
<dbReference type="InterPro" id="IPR051468">
    <property type="entry name" value="Fungal_SecMetab_SDRs"/>
</dbReference>
<comment type="caution">
    <text evidence="4">The sequence shown here is derived from an EMBL/GenBank/DDBJ whole genome shotgun (WGS) entry which is preliminary data.</text>
</comment>
<evidence type="ECO:0000313" key="5">
    <source>
        <dbReference type="Proteomes" id="UP001186944"/>
    </source>
</evidence>
<protein>
    <recommendedName>
        <fullName evidence="6">C-factor</fullName>
    </recommendedName>
</protein>
<reference evidence="4" key="1">
    <citation type="submission" date="2019-08" db="EMBL/GenBank/DDBJ databases">
        <title>The improved chromosome-level genome for the pearl oyster Pinctada fucata martensii using PacBio sequencing and Hi-C.</title>
        <authorList>
            <person name="Zheng Z."/>
        </authorList>
    </citation>
    <scope>NUCLEOTIDE SEQUENCE</scope>
    <source>
        <strain evidence="4">ZZ-2019</strain>
        <tissue evidence="4">Adductor muscle</tissue>
    </source>
</reference>
<evidence type="ECO:0008006" key="6">
    <source>
        <dbReference type="Google" id="ProtNLM"/>
    </source>
</evidence>
<sequence>MTDIERVKEDVESVLIDRGLNLLINNSGINYRMSLDNVTADKLNTVFQTNVTGPIMVTKTFLPLLKKAASQHEDKSLSTSRAAVINISSILGSIEENSSGGLHGYRPSKAALNMFTKSLSVELREHGILAAALHPGWVRTDMGGPRATLGEEESIRGCLNVMAGLTEEKSGKMIAFDGRVIPW</sequence>
<comment type="similarity">
    <text evidence="3">Belongs to the short-chain dehydrogenases/reductases (SDR) family.</text>
</comment>
<evidence type="ECO:0000256" key="2">
    <source>
        <dbReference type="ARBA" id="ARBA00023002"/>
    </source>
</evidence>
<keyword evidence="5" id="KW-1185">Reference proteome</keyword>
<evidence type="ECO:0000313" key="4">
    <source>
        <dbReference type="EMBL" id="KAK3084288.1"/>
    </source>
</evidence>
<dbReference type="EMBL" id="VSWD01000013">
    <property type="protein sequence ID" value="KAK3084288.1"/>
    <property type="molecule type" value="Genomic_DNA"/>
</dbReference>
<organism evidence="4 5">
    <name type="scientific">Pinctada imbricata</name>
    <name type="common">Atlantic pearl-oyster</name>
    <name type="synonym">Pinctada martensii</name>
    <dbReference type="NCBI Taxonomy" id="66713"/>
    <lineage>
        <taxon>Eukaryota</taxon>
        <taxon>Metazoa</taxon>
        <taxon>Spiralia</taxon>
        <taxon>Lophotrochozoa</taxon>
        <taxon>Mollusca</taxon>
        <taxon>Bivalvia</taxon>
        <taxon>Autobranchia</taxon>
        <taxon>Pteriomorphia</taxon>
        <taxon>Pterioida</taxon>
        <taxon>Pterioidea</taxon>
        <taxon>Pteriidae</taxon>
        <taxon>Pinctada</taxon>
    </lineage>
</organism>
<dbReference type="Gene3D" id="3.40.50.720">
    <property type="entry name" value="NAD(P)-binding Rossmann-like Domain"/>
    <property type="match status" value="1"/>
</dbReference>
<name>A0AA88XGV6_PINIB</name>
<dbReference type="InterPro" id="IPR002347">
    <property type="entry name" value="SDR_fam"/>
</dbReference>
<dbReference type="PRINTS" id="PR00081">
    <property type="entry name" value="GDHRDH"/>
</dbReference>
<proteinExistence type="inferred from homology"/>
<dbReference type="GO" id="GO:0016491">
    <property type="term" value="F:oxidoreductase activity"/>
    <property type="evidence" value="ECO:0007669"/>
    <property type="project" value="UniProtKB-KW"/>
</dbReference>
<dbReference type="SUPFAM" id="SSF51735">
    <property type="entry name" value="NAD(P)-binding Rossmann-fold domains"/>
    <property type="match status" value="1"/>
</dbReference>
<dbReference type="Pfam" id="PF00106">
    <property type="entry name" value="adh_short"/>
    <property type="match status" value="1"/>
</dbReference>
<keyword evidence="1" id="KW-0521">NADP</keyword>
<dbReference type="InterPro" id="IPR036291">
    <property type="entry name" value="NAD(P)-bd_dom_sf"/>
</dbReference>
<dbReference type="PANTHER" id="PTHR43544">
    <property type="entry name" value="SHORT-CHAIN DEHYDROGENASE/REDUCTASE"/>
    <property type="match status" value="1"/>
</dbReference>
<keyword evidence="2" id="KW-0560">Oxidoreductase</keyword>
<dbReference type="Proteomes" id="UP001186944">
    <property type="component" value="Unassembled WGS sequence"/>
</dbReference>